<feature type="compositionally biased region" description="Basic and acidic residues" evidence="1">
    <location>
        <begin position="89"/>
        <end position="100"/>
    </location>
</feature>
<evidence type="ECO:0000313" key="3">
    <source>
        <dbReference type="Proteomes" id="UP000076871"/>
    </source>
</evidence>
<dbReference type="EMBL" id="KV427658">
    <property type="protein sequence ID" value="KZT01873.1"/>
    <property type="molecule type" value="Genomic_DNA"/>
</dbReference>
<proteinExistence type="predicted"/>
<feature type="region of interest" description="Disordered" evidence="1">
    <location>
        <begin position="28"/>
        <end position="101"/>
    </location>
</feature>
<evidence type="ECO:0000256" key="1">
    <source>
        <dbReference type="SAM" id="MobiDB-lite"/>
    </source>
</evidence>
<dbReference type="GeneID" id="63819526"/>
<reference evidence="2 3" key="1">
    <citation type="journal article" date="2016" name="Mol. Biol. Evol.">
        <title>Comparative Genomics of Early-Diverging Mushroom-Forming Fungi Provides Insights into the Origins of Lignocellulose Decay Capabilities.</title>
        <authorList>
            <person name="Nagy L.G."/>
            <person name="Riley R."/>
            <person name="Tritt A."/>
            <person name="Adam C."/>
            <person name="Daum C."/>
            <person name="Floudas D."/>
            <person name="Sun H."/>
            <person name="Yadav J.S."/>
            <person name="Pangilinan J."/>
            <person name="Larsson K.H."/>
            <person name="Matsuura K."/>
            <person name="Barry K."/>
            <person name="Labutti K."/>
            <person name="Kuo R."/>
            <person name="Ohm R.A."/>
            <person name="Bhattacharya S.S."/>
            <person name="Shirouzu T."/>
            <person name="Yoshinaga Y."/>
            <person name="Martin F.M."/>
            <person name="Grigoriev I.V."/>
            <person name="Hibbett D.S."/>
        </authorList>
    </citation>
    <scope>NUCLEOTIDE SEQUENCE [LARGE SCALE GENOMIC DNA]</scope>
    <source>
        <strain evidence="2 3">93-53</strain>
    </source>
</reference>
<dbReference type="InParanoid" id="A0A165BYC8"/>
<dbReference type="Proteomes" id="UP000076871">
    <property type="component" value="Unassembled WGS sequence"/>
</dbReference>
<organism evidence="2 3">
    <name type="scientific">Laetiporus sulphureus 93-53</name>
    <dbReference type="NCBI Taxonomy" id="1314785"/>
    <lineage>
        <taxon>Eukaryota</taxon>
        <taxon>Fungi</taxon>
        <taxon>Dikarya</taxon>
        <taxon>Basidiomycota</taxon>
        <taxon>Agaricomycotina</taxon>
        <taxon>Agaricomycetes</taxon>
        <taxon>Polyporales</taxon>
        <taxon>Laetiporus</taxon>
    </lineage>
</organism>
<keyword evidence="3" id="KW-1185">Reference proteome</keyword>
<dbReference type="RefSeq" id="XP_040759613.1">
    <property type="nucleotide sequence ID" value="XM_040902495.1"/>
</dbReference>
<accession>A0A165BYC8</accession>
<sequence>MWLRNKSGPPTDPRRIVSLVGLPARTWASLKTAPPQEARNATGARRTSPSSRARENAHARRLPQSHWGMRGGTVRFKAGEGEGAPGGGKETRAQEGEAAGRRWSAIQETKYASRSRVLNHICCHRVRMFDWADASRFDSSIIAPCKYMSRILCMVHTRD</sequence>
<dbReference type="AlphaFoldDB" id="A0A165BYC8"/>
<protein>
    <submittedName>
        <fullName evidence="2">Uncharacterized protein</fullName>
    </submittedName>
</protein>
<gene>
    <name evidence="2" type="ORF">LAESUDRAFT_447475</name>
</gene>
<name>A0A165BYC8_9APHY</name>
<evidence type="ECO:0000313" key="2">
    <source>
        <dbReference type="EMBL" id="KZT01873.1"/>
    </source>
</evidence>